<proteinExistence type="predicted"/>
<evidence type="ECO:0000313" key="2">
    <source>
        <dbReference type="Proteomes" id="UP001202827"/>
    </source>
</evidence>
<comment type="caution">
    <text evidence="1">The sequence shown here is derived from an EMBL/GenBank/DDBJ whole genome shotgun (WGS) entry which is preliminary data.</text>
</comment>
<gene>
    <name evidence="1" type="ORF">M0654_00845</name>
</gene>
<sequence length="50" mass="5273">MSHEKGAAAPLTPVVVAKKYRIAVEDAAAILEQYGDDAKAVHKAARRIAA</sequence>
<accession>A0ABT0IKW4</accession>
<evidence type="ECO:0000313" key="1">
    <source>
        <dbReference type="EMBL" id="MCK8778517.1"/>
    </source>
</evidence>
<dbReference type="EMBL" id="JALPRY010000001">
    <property type="protein sequence ID" value="MCK8778517.1"/>
    <property type="molecule type" value="Genomic_DNA"/>
</dbReference>
<reference evidence="1 2" key="1">
    <citation type="submission" date="2022-04" db="EMBL/GenBank/DDBJ databases">
        <title>Rhizobium coralii sp. nov., isolated from coral Turbinaria peltata.</title>
        <authorList>
            <person name="Sun H."/>
        </authorList>
    </citation>
    <scope>NUCLEOTIDE SEQUENCE [LARGE SCALE GENOMIC DNA]</scope>
    <source>
        <strain evidence="1 2">NTR19</strain>
    </source>
</reference>
<protein>
    <recommendedName>
        <fullName evidence="3">DUF3606 domain-containing protein</fullName>
    </recommendedName>
</protein>
<keyword evidence="2" id="KW-1185">Reference proteome</keyword>
<evidence type="ECO:0008006" key="3">
    <source>
        <dbReference type="Google" id="ProtNLM"/>
    </source>
</evidence>
<dbReference type="RefSeq" id="WP_199925111.1">
    <property type="nucleotide sequence ID" value="NZ_JALPRY010000001.1"/>
</dbReference>
<dbReference type="Proteomes" id="UP001202827">
    <property type="component" value="Unassembled WGS sequence"/>
</dbReference>
<organism evidence="1 2">
    <name type="scientific">Neorhizobium turbinariae</name>
    <dbReference type="NCBI Taxonomy" id="2937795"/>
    <lineage>
        <taxon>Bacteria</taxon>
        <taxon>Pseudomonadati</taxon>
        <taxon>Pseudomonadota</taxon>
        <taxon>Alphaproteobacteria</taxon>
        <taxon>Hyphomicrobiales</taxon>
        <taxon>Rhizobiaceae</taxon>
        <taxon>Rhizobium/Agrobacterium group</taxon>
        <taxon>Neorhizobium</taxon>
    </lineage>
</organism>
<name>A0ABT0IKW4_9HYPH</name>